<accession>A0A0E9SXH3</accession>
<organism evidence="1">
    <name type="scientific">Anguilla anguilla</name>
    <name type="common">European freshwater eel</name>
    <name type="synonym">Muraena anguilla</name>
    <dbReference type="NCBI Taxonomy" id="7936"/>
    <lineage>
        <taxon>Eukaryota</taxon>
        <taxon>Metazoa</taxon>
        <taxon>Chordata</taxon>
        <taxon>Craniata</taxon>
        <taxon>Vertebrata</taxon>
        <taxon>Euteleostomi</taxon>
        <taxon>Actinopterygii</taxon>
        <taxon>Neopterygii</taxon>
        <taxon>Teleostei</taxon>
        <taxon>Anguilliformes</taxon>
        <taxon>Anguillidae</taxon>
        <taxon>Anguilla</taxon>
    </lineage>
</organism>
<dbReference type="AlphaFoldDB" id="A0A0E9SXH3"/>
<proteinExistence type="predicted"/>
<dbReference type="EMBL" id="GBXM01062620">
    <property type="protein sequence ID" value="JAH45957.1"/>
    <property type="molecule type" value="Transcribed_RNA"/>
</dbReference>
<reference evidence="1" key="2">
    <citation type="journal article" date="2015" name="Fish Shellfish Immunol.">
        <title>Early steps in the European eel (Anguilla anguilla)-Vibrio vulnificus interaction in the gills: Role of the RtxA13 toxin.</title>
        <authorList>
            <person name="Callol A."/>
            <person name="Pajuelo D."/>
            <person name="Ebbesson L."/>
            <person name="Teles M."/>
            <person name="MacKenzie S."/>
            <person name="Amaro C."/>
        </authorList>
    </citation>
    <scope>NUCLEOTIDE SEQUENCE</scope>
</reference>
<protein>
    <submittedName>
        <fullName evidence="1">Uncharacterized protein</fullName>
    </submittedName>
</protein>
<evidence type="ECO:0000313" key="1">
    <source>
        <dbReference type="EMBL" id="JAH45957.1"/>
    </source>
</evidence>
<sequence length="20" mass="2340">MNRGPPRLMGPGLRLWEVLF</sequence>
<name>A0A0E9SXH3_ANGAN</name>
<reference evidence="1" key="1">
    <citation type="submission" date="2014-11" db="EMBL/GenBank/DDBJ databases">
        <authorList>
            <person name="Amaro Gonzalez C."/>
        </authorList>
    </citation>
    <scope>NUCLEOTIDE SEQUENCE</scope>
</reference>